<dbReference type="AlphaFoldDB" id="A0A919NRS2"/>
<evidence type="ECO:0008006" key="3">
    <source>
        <dbReference type="Google" id="ProtNLM"/>
    </source>
</evidence>
<sequence length="260" mass="28385">MTQGSRPVDTQVAHIARVYDYWLGGKDNFAIDRQVADMMKEDSPEVVEGVLGNRAFLARTVRCLAADYGVRQFLDIGTGLPAANNTHEVAPDSRVVYVDNDPIVLSHARALLTGADPGATAYLDADLRDTERILREAADTLDFGRPVAVMLIAVLHCITDEDDPAAIVRRLMAALVPGSFLVLSHPAIDIHSGVRKAASRMNQLMHTRLTFRDHGQVASFFDGLELLEPGVVRVPDWRPVTEADRTNPAAVWGGVGRLRA</sequence>
<organism evidence="1 2">
    <name type="scientific">Paractinoplanes tereljensis</name>
    <dbReference type="NCBI Taxonomy" id="571912"/>
    <lineage>
        <taxon>Bacteria</taxon>
        <taxon>Bacillati</taxon>
        <taxon>Actinomycetota</taxon>
        <taxon>Actinomycetes</taxon>
        <taxon>Micromonosporales</taxon>
        <taxon>Micromonosporaceae</taxon>
        <taxon>Paractinoplanes</taxon>
    </lineage>
</organism>
<comment type="caution">
    <text evidence="1">The sequence shown here is derived from an EMBL/GenBank/DDBJ whole genome shotgun (WGS) entry which is preliminary data.</text>
</comment>
<dbReference type="InterPro" id="IPR006764">
    <property type="entry name" value="SAM_dep_MeTrfase_SAV2177_type"/>
</dbReference>
<dbReference type="Proteomes" id="UP000623608">
    <property type="component" value="Unassembled WGS sequence"/>
</dbReference>
<dbReference type="SUPFAM" id="SSF53335">
    <property type="entry name" value="S-adenosyl-L-methionine-dependent methyltransferases"/>
    <property type="match status" value="1"/>
</dbReference>
<evidence type="ECO:0000313" key="2">
    <source>
        <dbReference type="Proteomes" id="UP000623608"/>
    </source>
</evidence>
<gene>
    <name evidence="1" type="ORF">Ate02nite_66200</name>
</gene>
<dbReference type="Gene3D" id="3.40.50.150">
    <property type="entry name" value="Vaccinia Virus protein VP39"/>
    <property type="match status" value="1"/>
</dbReference>
<dbReference type="InterPro" id="IPR029063">
    <property type="entry name" value="SAM-dependent_MTases_sf"/>
</dbReference>
<name>A0A919NRS2_9ACTN</name>
<accession>A0A919NRS2</accession>
<dbReference type="EMBL" id="BOMY01000042">
    <property type="protein sequence ID" value="GIF23890.1"/>
    <property type="molecule type" value="Genomic_DNA"/>
</dbReference>
<dbReference type="Pfam" id="PF04672">
    <property type="entry name" value="Methyltransf_19"/>
    <property type="match status" value="1"/>
</dbReference>
<reference evidence="1" key="1">
    <citation type="submission" date="2021-01" db="EMBL/GenBank/DDBJ databases">
        <title>Whole genome shotgun sequence of Actinoplanes tereljensis NBRC 105297.</title>
        <authorList>
            <person name="Komaki H."/>
            <person name="Tamura T."/>
        </authorList>
    </citation>
    <scope>NUCLEOTIDE SEQUENCE</scope>
    <source>
        <strain evidence="1">NBRC 105297</strain>
    </source>
</reference>
<protein>
    <recommendedName>
        <fullName evidence="3">S-adenosyl methyltransferase</fullName>
    </recommendedName>
</protein>
<dbReference type="CDD" id="cd02440">
    <property type="entry name" value="AdoMet_MTases"/>
    <property type="match status" value="1"/>
</dbReference>
<keyword evidence="2" id="KW-1185">Reference proteome</keyword>
<dbReference type="PIRSF" id="PIRSF017393">
    <property type="entry name" value="MTase_SAV2177"/>
    <property type="match status" value="1"/>
</dbReference>
<proteinExistence type="predicted"/>
<dbReference type="RefSeq" id="WP_203811777.1">
    <property type="nucleotide sequence ID" value="NZ_BOMY01000042.1"/>
</dbReference>
<evidence type="ECO:0000313" key="1">
    <source>
        <dbReference type="EMBL" id="GIF23890.1"/>
    </source>
</evidence>